<dbReference type="InterPro" id="IPR036388">
    <property type="entry name" value="WH-like_DNA-bd_sf"/>
</dbReference>
<dbReference type="PANTHER" id="PTHR43252:SF6">
    <property type="entry name" value="NEGATIVE TRANSCRIPTION REGULATOR PADR"/>
    <property type="match status" value="1"/>
</dbReference>
<dbReference type="Proteomes" id="UP000002318">
    <property type="component" value="Chromosome"/>
</dbReference>
<gene>
    <name evidence="2" type="ordered locus">Spirs_1883</name>
</gene>
<dbReference type="OrthoDB" id="371363at2"/>
<dbReference type="InterPro" id="IPR036390">
    <property type="entry name" value="WH_DNA-bd_sf"/>
</dbReference>
<dbReference type="RefSeq" id="WP_013254473.1">
    <property type="nucleotide sequence ID" value="NC_014364.1"/>
</dbReference>
<dbReference type="Pfam" id="PF03551">
    <property type="entry name" value="PadR"/>
    <property type="match status" value="1"/>
</dbReference>
<organism evidence="2 3">
    <name type="scientific">Sediminispirochaeta smaragdinae (strain DSM 11293 / JCM 15392 / SEBR 4228)</name>
    <name type="common">Spirochaeta smaragdinae</name>
    <dbReference type="NCBI Taxonomy" id="573413"/>
    <lineage>
        <taxon>Bacteria</taxon>
        <taxon>Pseudomonadati</taxon>
        <taxon>Spirochaetota</taxon>
        <taxon>Spirochaetia</taxon>
        <taxon>Spirochaetales</taxon>
        <taxon>Spirochaetaceae</taxon>
        <taxon>Sediminispirochaeta</taxon>
    </lineage>
</organism>
<dbReference type="SUPFAM" id="SSF46785">
    <property type="entry name" value="Winged helix' DNA-binding domain"/>
    <property type="match status" value="1"/>
</dbReference>
<dbReference type="HOGENOM" id="CLU_089258_3_0_12"/>
<feature type="domain" description="Transcription regulator PadR N-terminal" evidence="1">
    <location>
        <begin position="7"/>
        <end position="79"/>
    </location>
</feature>
<name>E1R6J1_SEDSS</name>
<dbReference type="KEGG" id="ssm:Spirs_1883"/>
<dbReference type="AlphaFoldDB" id="E1R6J1"/>
<dbReference type="PANTHER" id="PTHR43252">
    <property type="entry name" value="TRANSCRIPTIONAL REGULATOR YQJI"/>
    <property type="match status" value="1"/>
</dbReference>
<dbReference type="InterPro" id="IPR005149">
    <property type="entry name" value="Tscrpt_reg_PadR_N"/>
</dbReference>
<evidence type="ECO:0000313" key="3">
    <source>
        <dbReference type="Proteomes" id="UP000002318"/>
    </source>
</evidence>
<proteinExistence type="predicted"/>
<dbReference type="eggNOG" id="COG1695">
    <property type="taxonomic scope" value="Bacteria"/>
</dbReference>
<keyword evidence="3" id="KW-1185">Reference proteome</keyword>
<evidence type="ECO:0000259" key="1">
    <source>
        <dbReference type="Pfam" id="PF03551"/>
    </source>
</evidence>
<dbReference type="EMBL" id="CP002116">
    <property type="protein sequence ID" value="ADK81009.1"/>
    <property type="molecule type" value="Genomic_DNA"/>
</dbReference>
<reference evidence="2 3" key="1">
    <citation type="journal article" date="2010" name="Stand. Genomic Sci.">
        <title>Complete genome sequence of Spirochaeta smaragdinae type strain (SEBR 4228).</title>
        <authorList>
            <person name="Mavromatis K."/>
            <person name="Yasawong M."/>
            <person name="Chertkov O."/>
            <person name="Lapidus A."/>
            <person name="Lucas S."/>
            <person name="Nolan M."/>
            <person name="Del Rio T.G."/>
            <person name="Tice H."/>
            <person name="Cheng J.F."/>
            <person name="Pitluck S."/>
            <person name="Liolios K."/>
            <person name="Ivanova N."/>
            <person name="Tapia R."/>
            <person name="Han C."/>
            <person name="Bruce D."/>
            <person name="Goodwin L."/>
            <person name="Pati A."/>
            <person name="Chen A."/>
            <person name="Palaniappan K."/>
            <person name="Land M."/>
            <person name="Hauser L."/>
            <person name="Chang Y.J."/>
            <person name="Jeffries C.D."/>
            <person name="Detter J.C."/>
            <person name="Rohde M."/>
            <person name="Brambilla E."/>
            <person name="Spring S."/>
            <person name="Goker M."/>
            <person name="Sikorski J."/>
            <person name="Woyke T."/>
            <person name="Bristow J."/>
            <person name="Eisen J.A."/>
            <person name="Markowitz V."/>
            <person name="Hugenholtz P."/>
            <person name="Klenk H.P."/>
            <person name="Kyrpides N.C."/>
        </authorList>
    </citation>
    <scope>NUCLEOTIDE SEQUENCE [LARGE SCALE GENOMIC DNA]</scope>
    <source>
        <strain evidence="3">DSM 11293 / JCM 15392 / SEBR 4228</strain>
    </source>
</reference>
<evidence type="ECO:0000313" key="2">
    <source>
        <dbReference type="EMBL" id="ADK81009.1"/>
    </source>
</evidence>
<sequence>MSLKYAILGLLDEEPCYGYEIKHRFEETMGDLWPISYGQLYPTLRRLTGDNLVTVQVVQGKKAVDKRVYSITEKGKALFNRWLFGEDKKIQTSIKDEFSLSLFFAERMKRDELVSAIRKLHKKTIKRLSLLRGSAKSQGLDSLHYKKFLVRKMELMMEAEEMWLRELLEDLT</sequence>
<accession>E1R6J1</accession>
<protein>
    <submittedName>
        <fullName evidence="2">Transcriptional regulator, PadR-like family</fullName>
    </submittedName>
</protein>
<dbReference type="Gene3D" id="1.10.10.10">
    <property type="entry name" value="Winged helix-like DNA-binding domain superfamily/Winged helix DNA-binding domain"/>
    <property type="match status" value="1"/>
</dbReference>
<dbReference type="STRING" id="573413.Spirs_1883"/>